<dbReference type="KEGG" id="ypac:CEW88_06090"/>
<evidence type="ECO:0000313" key="3">
    <source>
        <dbReference type="EMBL" id="AWI83272.1"/>
    </source>
</evidence>
<proteinExistence type="predicted"/>
<gene>
    <name evidence="3" type="ORF">CEW88_06090</name>
</gene>
<feature type="transmembrane region" description="Helical" evidence="2">
    <location>
        <begin position="47"/>
        <end position="69"/>
    </location>
</feature>
<feature type="region of interest" description="Disordered" evidence="1">
    <location>
        <begin position="1"/>
        <end position="35"/>
    </location>
</feature>
<evidence type="ECO:0000313" key="4">
    <source>
        <dbReference type="Proteomes" id="UP000244915"/>
    </source>
</evidence>
<organism evidence="3 4">
    <name type="scientific">Alloyangia pacifica</name>
    <dbReference type="NCBI Taxonomy" id="311180"/>
    <lineage>
        <taxon>Bacteria</taxon>
        <taxon>Pseudomonadati</taxon>
        <taxon>Pseudomonadota</taxon>
        <taxon>Alphaproteobacteria</taxon>
        <taxon>Rhodobacterales</taxon>
        <taxon>Roseobacteraceae</taxon>
        <taxon>Alloyangia</taxon>
    </lineage>
</organism>
<keyword evidence="2" id="KW-0812">Transmembrane</keyword>
<evidence type="ECO:0000256" key="2">
    <source>
        <dbReference type="SAM" id="Phobius"/>
    </source>
</evidence>
<keyword evidence="2" id="KW-1133">Transmembrane helix</keyword>
<sequence length="74" mass="8166">MNKDFAGRSETASRPNAVRNFAAEPGTPFAAYPEDDARARRRRVQRLVLLSFSLVTLLSLAGMIITRAMEIASL</sequence>
<name>A0A2U8HBH8_9RHOB</name>
<protein>
    <submittedName>
        <fullName evidence="3">Uncharacterized protein</fullName>
    </submittedName>
</protein>
<dbReference type="AlphaFoldDB" id="A0A2U8HBH8"/>
<dbReference type="Proteomes" id="UP000244915">
    <property type="component" value="Chromosome 1"/>
</dbReference>
<evidence type="ECO:0000256" key="1">
    <source>
        <dbReference type="SAM" id="MobiDB-lite"/>
    </source>
</evidence>
<dbReference type="EMBL" id="CP022189">
    <property type="protein sequence ID" value="AWI83272.1"/>
    <property type="molecule type" value="Genomic_DNA"/>
</dbReference>
<reference evidence="3 4" key="1">
    <citation type="submission" date="2017-06" db="EMBL/GenBank/DDBJ databases">
        <title>Yangia sp. YSBP01 complete genome sequence.</title>
        <authorList>
            <person name="Woo J.-H."/>
            <person name="Kim H.-S."/>
        </authorList>
    </citation>
    <scope>NUCLEOTIDE SEQUENCE [LARGE SCALE GENOMIC DNA]</scope>
    <source>
        <strain evidence="3 4">YSBP01</strain>
    </source>
</reference>
<dbReference type="OrthoDB" id="9916919at2"/>
<accession>A0A2U8HBH8</accession>
<keyword evidence="2" id="KW-0472">Membrane</keyword>
<dbReference type="RefSeq" id="WP_108965155.1">
    <property type="nucleotide sequence ID" value="NZ_CP022189.1"/>
</dbReference>